<organism evidence="1 2">
    <name type="scientific">Loigolactobacillus jiayinensis</name>
    <dbReference type="NCBI Taxonomy" id="2486016"/>
    <lineage>
        <taxon>Bacteria</taxon>
        <taxon>Bacillati</taxon>
        <taxon>Bacillota</taxon>
        <taxon>Bacilli</taxon>
        <taxon>Lactobacillales</taxon>
        <taxon>Lactobacillaceae</taxon>
        <taxon>Loigolactobacillus</taxon>
    </lineage>
</organism>
<reference evidence="2" key="1">
    <citation type="journal article" date="2019" name="Int. J. Syst. Evol. Microbiol.">
        <title>The Global Catalogue of Microorganisms (GCM) 10K type strain sequencing project: providing services to taxonomists for standard genome sequencing and annotation.</title>
        <authorList>
            <consortium name="The Broad Institute Genomics Platform"/>
            <consortium name="The Broad Institute Genome Sequencing Center for Infectious Disease"/>
            <person name="Wu L."/>
            <person name="Ma J."/>
        </authorList>
    </citation>
    <scope>NUCLEOTIDE SEQUENCE [LARGE SCALE GENOMIC DNA]</scope>
    <source>
        <strain evidence="2">CCM 8904</strain>
    </source>
</reference>
<sequence length="56" mass="6077">MTGLNALNTPLPQCYNKYLGEFDKWKSAGKANPAANRQTCGYGWVGSAQRPVMVAT</sequence>
<dbReference type="Proteomes" id="UP001596289">
    <property type="component" value="Unassembled WGS sequence"/>
</dbReference>
<comment type="caution">
    <text evidence="1">The sequence shown here is derived from an EMBL/GenBank/DDBJ whole genome shotgun (WGS) entry which is preliminary data.</text>
</comment>
<evidence type="ECO:0000313" key="2">
    <source>
        <dbReference type="Proteomes" id="UP001596289"/>
    </source>
</evidence>
<dbReference type="RefSeq" id="WP_164509473.1">
    <property type="nucleotide sequence ID" value="NZ_JBHSSL010000018.1"/>
</dbReference>
<protein>
    <submittedName>
        <fullName evidence="1">Uncharacterized protein</fullName>
    </submittedName>
</protein>
<dbReference type="EMBL" id="JBHSSL010000018">
    <property type="protein sequence ID" value="MFC6169405.1"/>
    <property type="molecule type" value="Genomic_DNA"/>
</dbReference>
<accession>A0ABW1R948</accession>
<evidence type="ECO:0000313" key="1">
    <source>
        <dbReference type="EMBL" id="MFC6169405.1"/>
    </source>
</evidence>
<proteinExistence type="predicted"/>
<name>A0ABW1R948_9LACO</name>
<keyword evidence="2" id="KW-1185">Reference proteome</keyword>
<gene>
    <name evidence="1" type="ORF">ACFQGP_02290</name>
</gene>